<dbReference type="Proteomes" id="UP000735302">
    <property type="component" value="Unassembled WGS sequence"/>
</dbReference>
<accession>A0AAV4DUB9</accession>
<evidence type="ECO:0000313" key="2">
    <source>
        <dbReference type="Proteomes" id="UP000735302"/>
    </source>
</evidence>
<comment type="caution">
    <text evidence="1">The sequence shown here is derived from an EMBL/GenBank/DDBJ whole genome shotgun (WGS) entry which is preliminary data.</text>
</comment>
<organism evidence="1 2">
    <name type="scientific">Plakobranchus ocellatus</name>
    <dbReference type="NCBI Taxonomy" id="259542"/>
    <lineage>
        <taxon>Eukaryota</taxon>
        <taxon>Metazoa</taxon>
        <taxon>Spiralia</taxon>
        <taxon>Lophotrochozoa</taxon>
        <taxon>Mollusca</taxon>
        <taxon>Gastropoda</taxon>
        <taxon>Heterobranchia</taxon>
        <taxon>Euthyneura</taxon>
        <taxon>Panpulmonata</taxon>
        <taxon>Sacoglossa</taxon>
        <taxon>Placobranchoidea</taxon>
        <taxon>Plakobranchidae</taxon>
        <taxon>Plakobranchus</taxon>
    </lineage>
</organism>
<proteinExistence type="predicted"/>
<name>A0AAV4DUB9_9GAST</name>
<dbReference type="AlphaFoldDB" id="A0AAV4DUB9"/>
<sequence>MFSDAVSSLAIANRFLPAVYSVIQIKLRKLKRMAEKAGSPSGRRGLYRRLLLLEGPCVLSDTRTSRSAQHLPFSYVNHEVSQLHSCPATTRDPRPIPAPLPTPPPPFPSQGFNHFPAVLKADSLPVVPHDIQMNLNNITKGDQIA</sequence>
<evidence type="ECO:0000313" key="1">
    <source>
        <dbReference type="EMBL" id="GFO47501.1"/>
    </source>
</evidence>
<gene>
    <name evidence="1" type="ORF">PoB_007400600</name>
</gene>
<evidence type="ECO:0008006" key="3">
    <source>
        <dbReference type="Google" id="ProtNLM"/>
    </source>
</evidence>
<reference evidence="1 2" key="1">
    <citation type="journal article" date="2021" name="Elife">
        <title>Chloroplast acquisition without the gene transfer in kleptoplastic sea slugs, Plakobranchus ocellatus.</title>
        <authorList>
            <person name="Maeda T."/>
            <person name="Takahashi S."/>
            <person name="Yoshida T."/>
            <person name="Shimamura S."/>
            <person name="Takaki Y."/>
            <person name="Nagai Y."/>
            <person name="Toyoda A."/>
            <person name="Suzuki Y."/>
            <person name="Arimoto A."/>
            <person name="Ishii H."/>
            <person name="Satoh N."/>
            <person name="Nishiyama T."/>
            <person name="Hasebe M."/>
            <person name="Maruyama T."/>
            <person name="Minagawa J."/>
            <person name="Obokata J."/>
            <person name="Shigenobu S."/>
        </authorList>
    </citation>
    <scope>NUCLEOTIDE SEQUENCE [LARGE SCALE GENOMIC DNA]</scope>
</reference>
<dbReference type="EMBL" id="BLXT01008339">
    <property type="protein sequence ID" value="GFO47501.1"/>
    <property type="molecule type" value="Genomic_DNA"/>
</dbReference>
<protein>
    <recommendedName>
        <fullName evidence="3">G-protein coupled receptors family 1 profile domain-containing protein</fullName>
    </recommendedName>
</protein>
<keyword evidence="2" id="KW-1185">Reference proteome</keyword>